<gene>
    <name evidence="3" type="ORF">KTH90_14275</name>
</gene>
<dbReference type="EMBL" id="JAHQCX010000009">
    <property type="protein sequence ID" value="MBU9727181.1"/>
    <property type="molecule type" value="Genomic_DNA"/>
</dbReference>
<keyword evidence="4" id="KW-1185">Reference proteome</keyword>
<feature type="compositionally biased region" description="Low complexity" evidence="1">
    <location>
        <begin position="1"/>
        <end position="14"/>
    </location>
</feature>
<dbReference type="Pfam" id="PF02915">
    <property type="entry name" value="Rubrerythrin"/>
    <property type="match status" value="1"/>
</dbReference>
<sequence>MRQQSQQQPQQAQSGLEGGPLYQAKLPYPPVKAMCENRTYAFAMLDNVGGNNSEISAVSLYFYNHLRTASCAEIASCFHHVSIVEMHHLEIFGTLALQLGVDPRLWTRSRNQMVYWTPRYNQYPVELSKLLTNAIQGEEKAIEKYQYQIEHIEDCNIVENLKRIILDEQIHIQVFQDLYQRYVSSC</sequence>
<dbReference type="Proteomes" id="UP001314681">
    <property type="component" value="Unassembled WGS sequence"/>
</dbReference>
<protein>
    <submittedName>
        <fullName evidence="3">Manganese catalase family protein</fullName>
    </submittedName>
</protein>
<proteinExistence type="predicted"/>
<feature type="domain" description="Rubrerythrin diiron-binding" evidence="2">
    <location>
        <begin position="53"/>
        <end position="179"/>
    </location>
</feature>
<reference evidence="3 4" key="1">
    <citation type="submission" date="2021-06" db="EMBL/GenBank/DDBJ databases">
        <title>Description of novel taxa of the family Lachnospiraceae.</title>
        <authorList>
            <person name="Chaplin A.V."/>
            <person name="Sokolova S.R."/>
            <person name="Pikina A.P."/>
            <person name="Korzhanova M."/>
            <person name="Belova V."/>
            <person name="Korostin D."/>
            <person name="Efimov B.A."/>
        </authorList>
    </citation>
    <scope>NUCLEOTIDE SEQUENCE [LARGE SCALE GENOMIC DNA]</scope>
    <source>
        <strain evidence="3 4">ASD4241</strain>
    </source>
</reference>
<organism evidence="3 4">
    <name type="scientific">Diplocloster modestus</name>
    <dbReference type="NCBI Taxonomy" id="2850322"/>
    <lineage>
        <taxon>Bacteria</taxon>
        <taxon>Bacillati</taxon>
        <taxon>Bacillota</taxon>
        <taxon>Clostridia</taxon>
        <taxon>Lachnospirales</taxon>
        <taxon>Lachnospiraceae</taxon>
        <taxon>Diplocloster</taxon>
    </lineage>
</organism>
<accession>A0ABS6K9M1</accession>
<evidence type="ECO:0000259" key="2">
    <source>
        <dbReference type="Pfam" id="PF02915"/>
    </source>
</evidence>
<dbReference type="CDD" id="cd07908">
    <property type="entry name" value="Mn_catalase_like"/>
    <property type="match status" value="1"/>
</dbReference>
<evidence type="ECO:0000313" key="4">
    <source>
        <dbReference type="Proteomes" id="UP001314681"/>
    </source>
</evidence>
<feature type="region of interest" description="Disordered" evidence="1">
    <location>
        <begin position="1"/>
        <end position="21"/>
    </location>
</feature>
<dbReference type="InterPro" id="IPR003251">
    <property type="entry name" value="Rr_diiron-bd_dom"/>
</dbReference>
<dbReference type="InterPro" id="IPR009078">
    <property type="entry name" value="Ferritin-like_SF"/>
</dbReference>
<name>A0ABS6K9M1_9FIRM</name>
<dbReference type="InterPro" id="IPR012347">
    <property type="entry name" value="Ferritin-like"/>
</dbReference>
<dbReference type="SUPFAM" id="SSF47240">
    <property type="entry name" value="Ferritin-like"/>
    <property type="match status" value="1"/>
</dbReference>
<evidence type="ECO:0000256" key="1">
    <source>
        <dbReference type="SAM" id="MobiDB-lite"/>
    </source>
</evidence>
<evidence type="ECO:0000313" key="3">
    <source>
        <dbReference type="EMBL" id="MBU9727181.1"/>
    </source>
</evidence>
<comment type="caution">
    <text evidence="3">The sequence shown here is derived from an EMBL/GenBank/DDBJ whole genome shotgun (WGS) entry which is preliminary data.</text>
</comment>
<dbReference type="Gene3D" id="1.20.1260.10">
    <property type="match status" value="2"/>
</dbReference>